<evidence type="ECO:0000313" key="21">
    <source>
        <dbReference type="Proteomes" id="UP000131415"/>
    </source>
</evidence>
<evidence type="ECO:0000256" key="17">
    <source>
        <dbReference type="ARBA" id="ARBA00048744"/>
    </source>
</evidence>
<comment type="function">
    <text evidence="18">RNA-dependent RNA polymerase, which is responsible for the replication and transcription of the viral RNA genome using antigenomic RNA as an intermediate. During transcription, synthesizes subgenomic RNAs and assures their capping by a cap-snatching mechanism, which involves the endonuclease activity cleaving the host capped pre-mRNAs. These short capped RNAs are then used as primers for viral transcription. The 3'-end of subgenomic mRNAs molecules are heterogeneous and not polyadenylated. The replicase function is to direct synthesis of antigenomic and genomic RNA which are encapsidated and non capped. As a consequence of the use of the same enzyme for both transcription and replication, these mechanisms need to be well coordinated. These processes may be regulated by proteins N and Z in a dose-dependent manner.</text>
</comment>
<evidence type="ECO:0000256" key="10">
    <source>
        <dbReference type="ARBA" id="ARBA00022723"/>
    </source>
</evidence>
<keyword evidence="21" id="KW-1185">Reference proteome</keyword>
<dbReference type="GeneID" id="37629401"/>
<keyword evidence="16 18" id="KW-1035">Host cytoplasm</keyword>
<keyword evidence="14 18" id="KW-0946">Virion</keyword>
<evidence type="ECO:0000259" key="19">
    <source>
        <dbReference type="PROSITE" id="PS50525"/>
    </source>
</evidence>
<feature type="domain" description="RdRp catalytic" evidence="19">
    <location>
        <begin position="1169"/>
        <end position="1362"/>
    </location>
</feature>
<evidence type="ECO:0000256" key="2">
    <source>
        <dbReference type="ARBA" id="ARBA00001946"/>
    </source>
</evidence>
<dbReference type="KEGG" id="vg:37629401"/>
<dbReference type="Gene3D" id="3.30.70.2640">
    <property type="entry name" value="Arenavirus RNA polymerase"/>
    <property type="match status" value="1"/>
</dbReference>
<keyword evidence="11 18" id="KW-0547">Nucleotide-binding</keyword>
<dbReference type="RefSeq" id="YP_009508474.1">
    <property type="nucleotide sequence ID" value="NC_039010.1"/>
</dbReference>
<evidence type="ECO:0000256" key="18">
    <source>
        <dbReference type="PIRNR" id="PIRNR000836"/>
    </source>
</evidence>
<dbReference type="GO" id="GO:0075526">
    <property type="term" value="P:cap snatching"/>
    <property type="evidence" value="ECO:0007669"/>
    <property type="project" value="UniProtKB-KW"/>
</dbReference>
<dbReference type="Pfam" id="PF17296">
    <property type="entry name" value="ArenaCapSnatch"/>
    <property type="match status" value="1"/>
</dbReference>
<evidence type="ECO:0000256" key="11">
    <source>
        <dbReference type="ARBA" id="ARBA00022741"/>
    </source>
</evidence>
<dbReference type="GO" id="GO:0003968">
    <property type="term" value="F:RNA-directed RNA polymerase activity"/>
    <property type="evidence" value="ECO:0007669"/>
    <property type="project" value="UniProtKB-KW"/>
</dbReference>
<dbReference type="Proteomes" id="UP000131415">
    <property type="component" value="Genome"/>
</dbReference>
<sequence length="2214" mass="253714">MEEVISQLRDLCLNYIEQDDRLSRQKLNFLGQREPRLVLIEGLKLLSRCIEIDSADKNGCTHNSEDKSVETILIEGGIACPGLPLIIPDGFKLIDNTLILLECFVRSSPSAFESKFIDDTNKLSSIKEDLAVAGVTLVPIVEGRVDYGNSSMPDWVNHKFRDLLFKLLEYSSQNEKVFEESEYFRLCESLKTTVDKRSGIDSMRVLRDARSSHNEDIMRLCHAGVNPNLTNEEVALGVSALFSKFRQKLFKGELKRSFLKVNPETIIHNFSTLYDGIDDVDDICALTQDALHCCPLMRFVNGDTTGNIEPLSTGDCYNKVLSMLNKVKSLKLLNTRRRQLLNLDVLCLSALSKLMNRKNNGKIDTSKYWLGCCYTSVNDRLVSYSSTKDEFLRLLRNRKKSKKLKQLTLEQIYNQSISEFIGKVNKCLNVAGLTFSDYGLSDSLSECLISIKEFQEITREGSHPLMFYTKFDNYSFHSGVQAVRDGSGLRKLSSVCLAITNSMKTSSVVRLRQNQLGSNRYQVVECKEVFFQPIKTEAGLYHLLYQKTGEASRCYSIQGPSGHLVSFYADPKRFFLPIFSDEVLDQMIQVMLSWLESSPDLVELMSDIEIALRLLVMVLLTNPSKRNQKQVQNVRYLSMALVSDFYCVELMEKMKEQLITSAEKVVYRLLRFLVKKVFASGSKVLLTAKFKFMLNVSYLCHLITKETPDRLTDQIKCFEKFFEPKSEFGFFVNPKETITAEEEDAFLQQMSKFVSKEEDCQSTKPGVNLTVFSYMVSSFNNGTLIRKGEKSLGVLDPMTNSGCATALDLASNRSVVVNKVLNGERMLEYDFNKLLVSTVSQITENFIRKQRYKLNHADHEYKVSKLISKLVLNDPPSEGQKKKKKNCAQECTVFEDEGEDTFFGELKNRVDNTILNYKRGSLKHDAESSKPVKGLHHLQEILCGEKAVLRKLILSEISYHLVEDFDPSCLTLEEVQYICEALESNTKLGPLYFTSTLKDLCSLDEMAPNLCRKFFSECDWLACLKMILLQMNANAYSGKYRHIQRQGFNFKFDWDKLEEDVRISERESNSESLSKALSLTKCMSAALKNLCFYSEESPTSYTSVGPDSGRLKFALSYKEQVGGNRELYIGDLKTKMFTRLVEDYFEAFSSFFSGSCLNNEKEFENAILSMTINVRQGYLSYSMDHSKWGPMMCPFLFLMLLQNLKLSEEQYVKNGKDHISTLLTWHMHKIVEVPHPVVSALMKSYVKEGLGLLKGTQTTVTQEIFATYFDRGIVPSHISSLIDMGQGILHNASDFYGLISERFINYCIGLVFGEQPESYTSSDDQVTLFDLNISKLVEEDPEEVQVLLEFHSYLSKLLNKFVSPKSVVGRFAAEFKSRFYVWGEEVPLLTKFVAAALHNVKCKEPHQLCETIDTIADQAVANGVPVKLVNNIQKRTLSLLEYSNFPLDPFLLNTETDVKDWLDGSRGYRVQRLIERLCPQETKLIRRLVRRLHNNLKTGEFSEEFLVDLFSKEKADTILKIGEMLNMSEGLEDLTKICWLNLNELFPLRMVLRQKVVYPSSMSFQEERVPSLIKTLQSKLSSKFTRGAQKLLSEAITKSAFQSCISSGFIGLCKTLGSRCVRDRNRGNLYIKRILDDLNQDDRILKLHDEKSGIILYELNRSKSSYDHKEYYLDYLRPLMWDYICVSLSNSFELGVWVLAEPVEKSSSSKDTLVSQISPHHYVARKPSGTRLLEDRINLNHVIQSVRRLFPKIYEDQLLPFMSDQSSKNMRWSPRIKFLDLCVLIDIHSESLSLISHVVKWKRDEHYTVLSSDLVQSHERHDTSLTDELVVSTRDICKNFLKQIYFESFVREFVITSSTLGNFSWFPHKSMMPSDDGVEELGPFQSFVTKVINKNEERPMYKTDVQFGFGWFSYRLEKVFFNPSLFTKAHLLSSGELNSLNQFWDGLLSGSGSPLGLTIIVEFTHNQNNTTHLRKFSLIFQIECEPVAVGVVRFESCRYMYKGEVDKRMIDECLSLLRSDTVFKRQNSVFDVNSEVLKDYVLLPQALGEFIEVEVLNSSLILNEIRSYDFERIGPDWEPTPLTLRNGTLLEGKSVVQELHIDLSTKDMRIFLGELEGCQDLPMILGKLLQHRLKTGDHLLNVEIHTVLTSLELSRETLVPGLQNLVDWILFKDYRLCYSKFKQTIMYENTLGRFRLKGRPCDDWLSQATIQEID</sequence>
<protein>
    <recommendedName>
        <fullName evidence="5 18">RNA-directed RNA polymerase L</fullName>
        <shortName evidence="18">Protein L</shortName>
        <ecNumber evidence="4 18">2.7.7.48</ecNumber>
    </recommendedName>
</protein>
<keyword evidence="15 18" id="KW-0693">Viral RNA replication</keyword>
<comment type="subcellular location">
    <subcellularLocation>
        <location evidence="3">Host cell</location>
    </subcellularLocation>
    <subcellularLocation>
        <location evidence="18">Virion</location>
    </subcellularLocation>
    <subcellularLocation>
        <location evidence="18">Host cytoplasm</location>
    </subcellularLocation>
</comment>
<evidence type="ECO:0000256" key="16">
    <source>
        <dbReference type="ARBA" id="ARBA00023200"/>
    </source>
</evidence>
<evidence type="ECO:0000256" key="3">
    <source>
        <dbReference type="ARBA" id="ARBA00004340"/>
    </source>
</evidence>
<dbReference type="Pfam" id="PF06317">
    <property type="entry name" value="Arena_RNA_pol"/>
    <property type="match status" value="1"/>
</dbReference>
<evidence type="ECO:0000256" key="9">
    <source>
        <dbReference type="ARBA" id="ARBA00022715"/>
    </source>
</evidence>
<accession>A0A0H3VBR2</accession>
<evidence type="ECO:0000256" key="14">
    <source>
        <dbReference type="ARBA" id="ARBA00022844"/>
    </source>
</evidence>
<dbReference type="GO" id="GO:0039694">
    <property type="term" value="P:viral RNA genome replication"/>
    <property type="evidence" value="ECO:0007669"/>
    <property type="project" value="InterPro"/>
</dbReference>
<evidence type="ECO:0000256" key="4">
    <source>
        <dbReference type="ARBA" id="ARBA00012494"/>
    </source>
</evidence>
<evidence type="ECO:0000256" key="7">
    <source>
        <dbReference type="ARBA" id="ARBA00022679"/>
    </source>
</evidence>
<evidence type="ECO:0000256" key="15">
    <source>
        <dbReference type="ARBA" id="ARBA00022953"/>
    </source>
</evidence>
<dbReference type="GO" id="GO:0043657">
    <property type="term" value="C:host cell"/>
    <property type="evidence" value="ECO:0007669"/>
    <property type="project" value="UniProtKB-SubCell"/>
</dbReference>
<comment type="cofactor">
    <cofactor evidence="1">
        <name>Mn(2+)</name>
        <dbReference type="ChEBI" id="CHEBI:29035"/>
    </cofactor>
</comment>
<keyword evidence="7 18" id="KW-0808">Transferase</keyword>
<dbReference type="GO" id="GO:0016787">
    <property type="term" value="F:hydrolase activity"/>
    <property type="evidence" value="ECO:0007669"/>
    <property type="project" value="UniProtKB-KW"/>
</dbReference>
<evidence type="ECO:0000313" key="20">
    <source>
        <dbReference type="EMBL" id="AJW68782.1"/>
    </source>
</evidence>
<proteinExistence type="inferred from homology"/>
<dbReference type="InterPro" id="IPR010453">
    <property type="entry name" value="RNA_pol_arenavir"/>
</dbReference>
<keyword evidence="12" id="KW-0378">Hydrolase</keyword>
<dbReference type="GO" id="GO:0044423">
    <property type="term" value="C:virion component"/>
    <property type="evidence" value="ECO:0007669"/>
    <property type="project" value="UniProtKB-KW"/>
</dbReference>
<evidence type="ECO:0000256" key="13">
    <source>
        <dbReference type="ARBA" id="ARBA00022842"/>
    </source>
</evidence>
<dbReference type="InterPro" id="IPR026382">
    <property type="entry name" value="CapSnatch_arenavir"/>
</dbReference>
<keyword evidence="8 18" id="KW-0548">Nucleotidyltransferase</keyword>
<dbReference type="GO" id="GO:0046872">
    <property type="term" value="F:metal ion binding"/>
    <property type="evidence" value="ECO:0007669"/>
    <property type="project" value="UniProtKB-KW"/>
</dbReference>
<evidence type="ECO:0000256" key="12">
    <source>
        <dbReference type="ARBA" id="ARBA00022801"/>
    </source>
</evidence>
<dbReference type="Gene3D" id="1.20.1440.300">
    <property type="entry name" value="RNA-directed RNA polymerase L, helical domain"/>
    <property type="match status" value="1"/>
</dbReference>
<reference evidence="21" key="1">
    <citation type="submission" date="2014-06" db="EMBL/GenBank/DDBJ databases">
        <title>Novel Old World Arenavirus with zoonotic potential, in rats, China.</title>
        <authorList>
            <person name="Wu Z."/>
            <person name="Yang L."/>
            <person name="Du J."/>
            <person name="Jin Q."/>
        </authorList>
    </citation>
    <scope>NUCLEOTIDE SEQUENCE [LARGE SCALE GENOMIC DNA]</scope>
</reference>
<dbReference type="PROSITE" id="PS50525">
    <property type="entry name" value="RDRP_SSRNA_NEG_SEG"/>
    <property type="match status" value="1"/>
</dbReference>
<dbReference type="EC" id="2.7.7.48" evidence="4 18"/>
<evidence type="ECO:0000256" key="5">
    <source>
        <dbReference type="ARBA" id="ARBA00018602"/>
    </source>
</evidence>
<comment type="cofactor">
    <cofactor evidence="2">
        <name>Mg(2+)</name>
        <dbReference type="ChEBI" id="CHEBI:18420"/>
    </cofactor>
</comment>
<dbReference type="NCBIfam" id="TIGR04202">
    <property type="entry name" value="capSnatchArena"/>
    <property type="match status" value="1"/>
</dbReference>
<keyword evidence="9" id="KW-1157">Cap snatching</keyword>
<dbReference type="EMBL" id="KM020190">
    <property type="protein sequence ID" value="AJW68782.1"/>
    <property type="molecule type" value="Genomic_RNA"/>
</dbReference>
<keyword evidence="10" id="KW-0479">Metal-binding</keyword>
<evidence type="ECO:0000256" key="6">
    <source>
        <dbReference type="ARBA" id="ARBA00022484"/>
    </source>
</evidence>
<comment type="catalytic activity">
    <reaction evidence="17 18">
        <text>RNA(n) + a ribonucleoside 5'-triphosphate = RNA(n+1) + diphosphate</text>
        <dbReference type="Rhea" id="RHEA:21248"/>
        <dbReference type="Rhea" id="RHEA-COMP:14527"/>
        <dbReference type="Rhea" id="RHEA-COMP:17342"/>
        <dbReference type="ChEBI" id="CHEBI:33019"/>
        <dbReference type="ChEBI" id="CHEBI:61557"/>
        <dbReference type="ChEBI" id="CHEBI:140395"/>
        <dbReference type="EC" id="2.7.7.48"/>
    </reaction>
</comment>
<organism evidence="20 21">
    <name type="scientific">Mammarenavirus ryukyuense</name>
    <dbReference type="NCBI Taxonomy" id="3052326"/>
    <lineage>
        <taxon>Viruses</taxon>
        <taxon>Riboviria</taxon>
        <taxon>Orthornavirae</taxon>
        <taxon>Negarnaviricota</taxon>
        <taxon>Polyploviricotina</taxon>
        <taxon>Bunyaviricetes</taxon>
        <taxon>Hareavirales</taxon>
        <taxon>Arenaviridae</taxon>
        <taxon>Mammarenavirus</taxon>
    </lineage>
</organism>
<evidence type="ECO:0000256" key="8">
    <source>
        <dbReference type="ARBA" id="ARBA00022695"/>
    </source>
</evidence>
<keyword evidence="6 18" id="KW-0696">RNA-directed RNA polymerase</keyword>
<dbReference type="GO" id="GO:0000166">
    <property type="term" value="F:nucleotide binding"/>
    <property type="evidence" value="ECO:0007669"/>
    <property type="project" value="UniProtKB-KW"/>
</dbReference>
<dbReference type="InterPro" id="IPR048006">
    <property type="entry name" value="CapSnatch_bunyavir"/>
</dbReference>
<evidence type="ECO:0000256" key="1">
    <source>
        <dbReference type="ARBA" id="ARBA00001936"/>
    </source>
</evidence>
<dbReference type="InterPro" id="IPR007099">
    <property type="entry name" value="RNA-dir_pol_NSvirus"/>
</dbReference>
<comment type="similarity">
    <text evidence="18">Belongs to the Bunyavirales RNA polymerase family.</text>
</comment>
<dbReference type="GO" id="GO:0030430">
    <property type="term" value="C:host cell cytoplasm"/>
    <property type="evidence" value="ECO:0007669"/>
    <property type="project" value="UniProtKB-SubCell"/>
</dbReference>
<keyword evidence="13" id="KW-0460">Magnesium</keyword>
<comment type="subunit">
    <text evidence="18">Homomultimer; the oligomeric structure is essential for the polymerase activity.</text>
</comment>
<dbReference type="PIRSF" id="PIRSF000836">
    <property type="entry name" value="L_ArenaV"/>
    <property type="match status" value="1"/>
</dbReference>
<name>A0A0H3VBR2_9VIRU</name>